<reference evidence="1 2" key="1">
    <citation type="submission" date="2014-09" db="EMBL/GenBank/DDBJ databases">
        <title>Draft genome of Bradyrhizobium japonicum Is-34.</title>
        <authorList>
            <person name="Tsurumaru H."/>
            <person name="Yamakawa T."/>
            <person name="Hashimoto S."/>
            <person name="Okizaki K."/>
            <person name="Kanesaki Y."/>
            <person name="Yoshikawa H."/>
            <person name="Yajima S."/>
        </authorList>
    </citation>
    <scope>NUCLEOTIDE SEQUENCE [LARGE SCALE GENOMIC DNA]</scope>
    <source>
        <strain evidence="1 2">Is-34</strain>
    </source>
</reference>
<protein>
    <submittedName>
        <fullName evidence="1">Uncharacterized protein</fullName>
    </submittedName>
</protein>
<evidence type="ECO:0000313" key="1">
    <source>
        <dbReference type="EMBL" id="KGT76373.1"/>
    </source>
</evidence>
<dbReference type="EMBL" id="JRPN01000020">
    <property type="protein sequence ID" value="KGT76373.1"/>
    <property type="molecule type" value="Genomic_DNA"/>
</dbReference>
<dbReference type="AlphaFoldDB" id="A0A0A3YRR0"/>
<comment type="caution">
    <text evidence="1">The sequence shown here is derived from an EMBL/GenBank/DDBJ whole genome shotgun (WGS) entry which is preliminary data.</text>
</comment>
<accession>A0A0A3YRR0</accession>
<evidence type="ECO:0000313" key="2">
    <source>
        <dbReference type="Proteomes" id="UP000030377"/>
    </source>
</evidence>
<dbReference type="Proteomes" id="UP000030377">
    <property type="component" value="Unassembled WGS sequence"/>
</dbReference>
<proteinExistence type="predicted"/>
<name>A0A0A3YRR0_BRAJP</name>
<sequence>MRSPGKYRSAFSSIDYHSIRANTPAEMAIKRLTGIGEVLSGIDISAIHTQDDMARALLTLDTADKCIRTILTEFRTERTAEVVREATSLISLIELARDELSDYATAAEA</sequence>
<gene>
    <name evidence="1" type="ORF">MA20_26660</name>
</gene>
<organism evidence="1 2">
    <name type="scientific">Bradyrhizobium japonicum</name>
    <dbReference type="NCBI Taxonomy" id="375"/>
    <lineage>
        <taxon>Bacteria</taxon>
        <taxon>Pseudomonadati</taxon>
        <taxon>Pseudomonadota</taxon>
        <taxon>Alphaproteobacteria</taxon>
        <taxon>Hyphomicrobiales</taxon>
        <taxon>Nitrobacteraceae</taxon>
        <taxon>Bradyrhizobium</taxon>
    </lineage>
</organism>